<dbReference type="Proteomes" id="UP001595699">
    <property type="component" value="Unassembled WGS sequence"/>
</dbReference>
<keyword evidence="4" id="KW-1185">Reference proteome</keyword>
<comment type="caution">
    <text evidence="3">The sequence shown here is derived from an EMBL/GenBank/DDBJ whole genome shotgun (WGS) entry which is preliminary data.</text>
</comment>
<gene>
    <name evidence="3" type="ORF">ACFOUW_26080</name>
</gene>
<accession>A0ABV7YHC1</accession>
<organism evidence="3 4">
    <name type="scientific">Tenggerimyces flavus</name>
    <dbReference type="NCBI Taxonomy" id="1708749"/>
    <lineage>
        <taxon>Bacteria</taxon>
        <taxon>Bacillati</taxon>
        <taxon>Actinomycetota</taxon>
        <taxon>Actinomycetes</taxon>
        <taxon>Propionibacteriales</taxon>
        <taxon>Nocardioidaceae</taxon>
        <taxon>Tenggerimyces</taxon>
    </lineage>
</organism>
<feature type="chain" id="PRO_5046359280" evidence="1">
    <location>
        <begin position="25"/>
        <end position="309"/>
    </location>
</feature>
<reference evidence="4" key="1">
    <citation type="journal article" date="2019" name="Int. J. Syst. Evol. Microbiol.">
        <title>The Global Catalogue of Microorganisms (GCM) 10K type strain sequencing project: providing services to taxonomists for standard genome sequencing and annotation.</title>
        <authorList>
            <consortium name="The Broad Institute Genomics Platform"/>
            <consortium name="The Broad Institute Genome Sequencing Center for Infectious Disease"/>
            <person name="Wu L."/>
            <person name="Ma J."/>
        </authorList>
    </citation>
    <scope>NUCLEOTIDE SEQUENCE [LARGE SCALE GENOMIC DNA]</scope>
    <source>
        <strain evidence="4">CGMCC 4.7241</strain>
    </source>
</reference>
<dbReference type="SUPFAM" id="SSF53850">
    <property type="entry name" value="Periplasmic binding protein-like II"/>
    <property type="match status" value="1"/>
</dbReference>
<evidence type="ECO:0000256" key="1">
    <source>
        <dbReference type="SAM" id="SignalP"/>
    </source>
</evidence>
<feature type="domain" description="ABC-type glycine betaine transport system substrate-binding" evidence="2">
    <location>
        <begin position="44"/>
        <end position="304"/>
    </location>
</feature>
<dbReference type="InterPro" id="IPR007210">
    <property type="entry name" value="ABC_Gly_betaine_transp_sub-bd"/>
</dbReference>
<evidence type="ECO:0000313" key="4">
    <source>
        <dbReference type="Proteomes" id="UP001595699"/>
    </source>
</evidence>
<dbReference type="Pfam" id="PF04069">
    <property type="entry name" value="OpuAC"/>
    <property type="match status" value="1"/>
</dbReference>
<sequence>MKPFQRLAAGLAVGALALVAGCGAGGDPLATPSGDTDSSKAPTDTIVVGSANFPENVVLAEIYAGALEAKGVKVTKKLNIGNREAFMQALEDGSIDLIPEYSGVLLQFFDKQTAAVTPDEVYDAIPAKLPETLTVLDKAAAEDKDAIVVTQEVADQYKLKSIEDLGPVAKDIVIGGPPEFRTRQTGLVGLKEKYGLEFKQFRPLDVAGPLSVQALKNGQVQAVNLFTTQSAIAENNFVVLDDPKSLFAAQNVVPLITKSKASDTVKEALNAVSAKLDTPTLADLVKQAEVDKKNPDDIAKAWLDGAGLS</sequence>
<dbReference type="Gene3D" id="3.40.190.120">
    <property type="entry name" value="Osmoprotection protein (prox), domain 2"/>
    <property type="match status" value="1"/>
</dbReference>
<proteinExistence type="predicted"/>
<dbReference type="Gene3D" id="3.40.190.10">
    <property type="entry name" value="Periplasmic binding protein-like II"/>
    <property type="match status" value="1"/>
</dbReference>
<evidence type="ECO:0000313" key="3">
    <source>
        <dbReference type="EMBL" id="MFC3764332.1"/>
    </source>
</evidence>
<keyword evidence="1" id="KW-0732">Signal</keyword>
<dbReference type="CDD" id="cd13606">
    <property type="entry name" value="PBP2_ProX_like"/>
    <property type="match status" value="1"/>
</dbReference>
<feature type="signal peptide" evidence="1">
    <location>
        <begin position="1"/>
        <end position="24"/>
    </location>
</feature>
<name>A0ABV7YHC1_9ACTN</name>
<dbReference type="RefSeq" id="WP_205115307.1">
    <property type="nucleotide sequence ID" value="NZ_JAFBCM010000001.1"/>
</dbReference>
<protein>
    <submittedName>
        <fullName evidence="3">ABC transporter substrate-binding protein</fullName>
    </submittedName>
</protein>
<evidence type="ECO:0000259" key="2">
    <source>
        <dbReference type="Pfam" id="PF04069"/>
    </source>
</evidence>
<dbReference type="EMBL" id="JBHRZH010000023">
    <property type="protein sequence ID" value="MFC3764332.1"/>
    <property type="molecule type" value="Genomic_DNA"/>
</dbReference>
<dbReference type="PROSITE" id="PS51257">
    <property type="entry name" value="PROKAR_LIPOPROTEIN"/>
    <property type="match status" value="1"/>
</dbReference>